<organism evidence="1">
    <name type="scientific">Pelagomonas calceolata</name>
    <dbReference type="NCBI Taxonomy" id="35677"/>
    <lineage>
        <taxon>Eukaryota</taxon>
        <taxon>Sar</taxon>
        <taxon>Stramenopiles</taxon>
        <taxon>Ochrophyta</taxon>
        <taxon>Pelagophyceae</taxon>
        <taxon>Pelagomonadales</taxon>
        <taxon>Pelagomonadaceae</taxon>
        <taxon>Pelagomonas</taxon>
    </lineage>
</organism>
<evidence type="ECO:0000313" key="1">
    <source>
        <dbReference type="EMBL" id="CAE0691277.1"/>
    </source>
</evidence>
<sequence length="286" mass="29245">MPDGATATAFASDAGCLPALEDWERFVQAPPSLLLFAAAGSPSERNKLDDWLRRVDGVLPESPKVGGVVNDDGPVVAGGRGRALEEGAVAGLALDGGVDSLVGLHVVVAPGSTPLSEDHSLVTASLPMPRGDRVLVTGVDGRRVRKSALGLDEDGRDTILAELMTGSEGRTCPVEVEHGSLAVCCCPQTIVPGETRLRLRAVGDRDARERAVLASVAPARRAHGDSAILEFSGVSCAPGEPSLVAEALGANALGATFRAAIAPGPTSCRTVVHDQATVLAYVAPGV</sequence>
<dbReference type="AlphaFoldDB" id="A0A7S3ZR88"/>
<protein>
    <submittedName>
        <fullName evidence="1">Uncharacterized protein</fullName>
    </submittedName>
</protein>
<proteinExistence type="predicted"/>
<gene>
    <name evidence="1" type="ORF">PCAL00307_LOCUS6713</name>
</gene>
<dbReference type="EMBL" id="HBIW01007948">
    <property type="protein sequence ID" value="CAE0691277.1"/>
    <property type="molecule type" value="Transcribed_RNA"/>
</dbReference>
<name>A0A7S3ZR88_9STRA</name>
<accession>A0A7S3ZR88</accession>
<reference evidence="1" key="1">
    <citation type="submission" date="2021-01" db="EMBL/GenBank/DDBJ databases">
        <authorList>
            <person name="Corre E."/>
            <person name="Pelletier E."/>
            <person name="Niang G."/>
            <person name="Scheremetjew M."/>
            <person name="Finn R."/>
            <person name="Kale V."/>
            <person name="Holt S."/>
            <person name="Cochrane G."/>
            <person name="Meng A."/>
            <person name="Brown T."/>
            <person name="Cohen L."/>
        </authorList>
    </citation>
    <scope>NUCLEOTIDE SEQUENCE</scope>
    <source>
        <strain evidence="1">CCMP1756</strain>
    </source>
</reference>